<dbReference type="NCBIfam" id="TIGR01352">
    <property type="entry name" value="tonB_Cterm"/>
    <property type="match status" value="1"/>
</dbReference>
<dbReference type="Proteomes" id="UP000515733">
    <property type="component" value="Chromosome"/>
</dbReference>
<accession>A0A6S6Y5J8</accession>
<dbReference type="InterPro" id="IPR006260">
    <property type="entry name" value="TonB/TolA_C"/>
</dbReference>
<dbReference type="Gene3D" id="3.30.1150.10">
    <property type="match status" value="1"/>
</dbReference>
<dbReference type="RefSeq" id="WP_145769446.1">
    <property type="nucleotide sequence ID" value="NZ_LR778301.1"/>
</dbReference>
<comment type="subcellular location">
    <subcellularLocation>
        <location evidence="1">Membrane</location>
        <topology evidence="1">Single-pass membrane protein</topology>
    </subcellularLocation>
</comment>
<keyword evidence="4" id="KW-0472">Membrane</keyword>
<dbReference type="KEGG" id="doe:DENOEST_3556"/>
<evidence type="ECO:0000256" key="1">
    <source>
        <dbReference type="ARBA" id="ARBA00004167"/>
    </source>
</evidence>
<evidence type="ECO:0000256" key="4">
    <source>
        <dbReference type="ARBA" id="ARBA00023136"/>
    </source>
</evidence>
<protein>
    <submittedName>
        <fullName evidence="6">Protein TonB</fullName>
    </submittedName>
</protein>
<dbReference type="AlphaFoldDB" id="A0A6S6Y5J8"/>
<evidence type="ECO:0000256" key="3">
    <source>
        <dbReference type="ARBA" id="ARBA00022989"/>
    </source>
</evidence>
<dbReference type="InterPro" id="IPR037682">
    <property type="entry name" value="TonB_C"/>
</dbReference>
<gene>
    <name evidence="6" type="ORF">DENOEST_3556</name>
</gene>
<evidence type="ECO:0000313" key="7">
    <source>
        <dbReference type="Proteomes" id="UP000515733"/>
    </source>
</evidence>
<evidence type="ECO:0000313" key="6">
    <source>
        <dbReference type="EMBL" id="CAB1370710.1"/>
    </source>
</evidence>
<keyword evidence="3" id="KW-1133">Transmembrane helix</keyword>
<evidence type="ECO:0000256" key="2">
    <source>
        <dbReference type="ARBA" id="ARBA00022692"/>
    </source>
</evidence>
<proteinExistence type="predicted"/>
<reference evidence="6 7" key="1">
    <citation type="submission" date="2020-03" db="EMBL/GenBank/DDBJ databases">
        <authorList>
            <consortium name="Genoscope - CEA"/>
            <person name="William W."/>
        </authorList>
    </citation>
    <scope>NUCLEOTIDE SEQUENCE [LARGE SCALE GENOMIC DNA]</scope>
    <source>
        <strain evidence="7">DSM 16959</strain>
    </source>
</reference>
<dbReference type="Pfam" id="PF03544">
    <property type="entry name" value="TonB_C"/>
    <property type="match status" value="1"/>
</dbReference>
<dbReference type="GO" id="GO:0055085">
    <property type="term" value="P:transmembrane transport"/>
    <property type="evidence" value="ECO:0007669"/>
    <property type="project" value="InterPro"/>
</dbReference>
<keyword evidence="7" id="KW-1185">Reference proteome</keyword>
<keyword evidence="2" id="KW-0812">Transmembrane</keyword>
<feature type="domain" description="TonB C-terminal" evidence="5">
    <location>
        <begin position="80"/>
        <end position="165"/>
    </location>
</feature>
<dbReference type="PROSITE" id="PS52015">
    <property type="entry name" value="TONB_CTD"/>
    <property type="match status" value="1"/>
</dbReference>
<sequence length="165" mass="17129">MLLRRFLLALLASLLLHGISLIPGMLHVSRPMVAPPPLEVVLPTPVLSADPLLKNTLPPSPPLTAPAAATTKARPTATAQAISAAQHKLADHLFYPAEAVAAGWEGEVRLLLTLGPAGQVLAAEVAASSGHGVLDQAARRAAFAMGPLGGGSRREMILPVVFQLR</sequence>
<dbReference type="EMBL" id="LR778301">
    <property type="protein sequence ID" value="CAB1370710.1"/>
    <property type="molecule type" value="Genomic_DNA"/>
</dbReference>
<name>A0A6S6Y5J8_9PROT</name>
<evidence type="ECO:0000259" key="5">
    <source>
        <dbReference type="PROSITE" id="PS52015"/>
    </source>
</evidence>
<organism evidence="6 7">
    <name type="scientific">Denitratisoma oestradiolicum</name>
    <dbReference type="NCBI Taxonomy" id="311182"/>
    <lineage>
        <taxon>Bacteria</taxon>
        <taxon>Pseudomonadati</taxon>
        <taxon>Pseudomonadota</taxon>
        <taxon>Betaproteobacteria</taxon>
        <taxon>Nitrosomonadales</taxon>
        <taxon>Sterolibacteriaceae</taxon>
        <taxon>Denitratisoma</taxon>
    </lineage>
</organism>
<dbReference type="OrthoDB" id="8566376at2"/>
<dbReference type="GO" id="GO:0016020">
    <property type="term" value="C:membrane"/>
    <property type="evidence" value="ECO:0007669"/>
    <property type="project" value="UniProtKB-SubCell"/>
</dbReference>
<dbReference type="SUPFAM" id="SSF74653">
    <property type="entry name" value="TolA/TonB C-terminal domain"/>
    <property type="match status" value="1"/>
</dbReference>